<feature type="transmembrane region" description="Helical" evidence="1">
    <location>
        <begin position="92"/>
        <end position="110"/>
    </location>
</feature>
<evidence type="ECO:0000313" key="3">
    <source>
        <dbReference type="Proteomes" id="UP000214760"/>
    </source>
</evidence>
<sequence length="258" mass="28596">MNSSNEKDGILSRLPDASLSGAQIKTIAMISMTVDHIAAIILSKLTPEMTGFLYPAIPWIIFFLRAVGRIAMPLYCFLLVEGFAHTRHLRRYIASVAVFAVLSEIPFNLASTGELFFLYKNNTLFTLLIGLIFMSLDQRILANAESPHQVYILRMAVFTAACLLAQFTFCDYGAVGILLIGAFYIPYTAPASRNQLAGVVMAIESVQFLCSAALALIPISRYDGTRGNIRHPYFFYCFYPAHLLALTMIARALFPLSV</sequence>
<feature type="transmembrane region" description="Helical" evidence="1">
    <location>
        <begin position="116"/>
        <end position="136"/>
    </location>
</feature>
<dbReference type="InterPro" id="IPR008875">
    <property type="entry name" value="TraX"/>
</dbReference>
<protein>
    <submittedName>
        <fullName evidence="2">TraX protein</fullName>
    </submittedName>
</protein>
<keyword evidence="1" id="KW-1133">Transmembrane helix</keyword>
<gene>
    <name evidence="2" type="ORF">SAMN02910262_00237</name>
</gene>
<name>A0A1I6ID97_9FIRM</name>
<feature type="transmembrane region" description="Helical" evidence="1">
    <location>
        <begin position="233"/>
        <end position="254"/>
    </location>
</feature>
<dbReference type="RefSeq" id="WP_031471210.1">
    <property type="nucleotide sequence ID" value="NZ_FOZC01000001.1"/>
</dbReference>
<evidence type="ECO:0000313" key="2">
    <source>
        <dbReference type="EMBL" id="SFR64594.1"/>
    </source>
</evidence>
<evidence type="ECO:0000256" key="1">
    <source>
        <dbReference type="SAM" id="Phobius"/>
    </source>
</evidence>
<keyword evidence="1" id="KW-0812">Transmembrane</keyword>
<proteinExistence type="predicted"/>
<dbReference type="Pfam" id="PF05857">
    <property type="entry name" value="TraX"/>
    <property type="match status" value="1"/>
</dbReference>
<keyword evidence="1" id="KW-0472">Membrane</keyword>
<reference evidence="2 3" key="1">
    <citation type="submission" date="2016-10" db="EMBL/GenBank/DDBJ databases">
        <authorList>
            <person name="de Groot N.N."/>
        </authorList>
    </citation>
    <scope>NUCLEOTIDE SEQUENCE [LARGE SCALE GENOMIC DNA]</scope>
    <source>
        <strain evidence="2 3">F</strain>
    </source>
</reference>
<feature type="transmembrane region" description="Helical" evidence="1">
    <location>
        <begin position="56"/>
        <end position="80"/>
    </location>
</feature>
<accession>A0A1I6ID97</accession>
<organism evidence="2 3">
    <name type="scientific">[Clostridium] aminophilum</name>
    <dbReference type="NCBI Taxonomy" id="1526"/>
    <lineage>
        <taxon>Bacteria</taxon>
        <taxon>Bacillati</taxon>
        <taxon>Bacillota</taxon>
        <taxon>Clostridia</taxon>
        <taxon>Lachnospirales</taxon>
        <taxon>Lachnospiraceae</taxon>
    </lineage>
</organism>
<dbReference type="AlphaFoldDB" id="A0A1I6ID97"/>
<feature type="transmembrane region" description="Helical" evidence="1">
    <location>
        <begin position="157"/>
        <end position="185"/>
    </location>
</feature>
<feature type="transmembrane region" description="Helical" evidence="1">
    <location>
        <begin position="197"/>
        <end position="221"/>
    </location>
</feature>
<dbReference type="EMBL" id="FOZC01000001">
    <property type="protein sequence ID" value="SFR64594.1"/>
    <property type="molecule type" value="Genomic_DNA"/>
</dbReference>
<dbReference type="Proteomes" id="UP000214760">
    <property type="component" value="Unassembled WGS sequence"/>
</dbReference>